<dbReference type="Proteomes" id="UP000189940">
    <property type="component" value="Unassembled WGS sequence"/>
</dbReference>
<dbReference type="GO" id="GO:0004222">
    <property type="term" value="F:metalloendopeptidase activity"/>
    <property type="evidence" value="ECO:0007669"/>
    <property type="project" value="InterPro"/>
</dbReference>
<evidence type="ECO:0000313" key="1">
    <source>
        <dbReference type="EMBL" id="OPH83817.1"/>
    </source>
</evidence>
<dbReference type="EMBL" id="MWPQ01000023">
    <property type="protein sequence ID" value="OPH83817.1"/>
    <property type="molecule type" value="Genomic_DNA"/>
</dbReference>
<dbReference type="GO" id="GO:0005524">
    <property type="term" value="F:ATP binding"/>
    <property type="evidence" value="ECO:0007669"/>
    <property type="project" value="InterPro"/>
</dbReference>
<protein>
    <recommendedName>
        <fullName evidence="3">Peptidase M41 domain-containing protein</fullName>
    </recommendedName>
</protein>
<evidence type="ECO:0000313" key="2">
    <source>
        <dbReference type="Proteomes" id="UP000189940"/>
    </source>
</evidence>
<comment type="caution">
    <text evidence="1">The sequence shown here is derived from an EMBL/GenBank/DDBJ whole genome shotgun (WGS) entry which is preliminary data.</text>
</comment>
<accession>A0A1V4I0S0</accession>
<dbReference type="GO" id="GO:0004176">
    <property type="term" value="F:ATP-dependent peptidase activity"/>
    <property type="evidence" value="ECO:0007669"/>
    <property type="project" value="InterPro"/>
</dbReference>
<dbReference type="InterPro" id="IPR037219">
    <property type="entry name" value="Peptidase_M41-like"/>
</dbReference>
<reference evidence="1 2" key="1">
    <citation type="submission" date="2017-02" db="EMBL/GenBank/DDBJ databases">
        <title>Genome sequence of the nitrite-oxidizing bacterium Nitrobacter vulgaris strain Ab1.</title>
        <authorList>
            <person name="Mellbye B.L."/>
            <person name="Davis E.W."/>
            <person name="Spieck E."/>
            <person name="Chang J.H."/>
            <person name="Bottomley P.J."/>
            <person name="Sayavedra-Soto L.A."/>
        </authorList>
    </citation>
    <scope>NUCLEOTIDE SEQUENCE [LARGE SCALE GENOMIC DNA]</scope>
    <source>
        <strain evidence="1 2">Ab1</strain>
    </source>
</reference>
<dbReference type="RefSeq" id="WP_079446024.1">
    <property type="nucleotide sequence ID" value="NZ_JAVDPZ010000018.1"/>
</dbReference>
<sequence>MEKKETIAHHEAGHAVIARVLDIPVSYATLDAHDGAGAVVTRSSATHLALDDLETPEKYAIVALAGPQAQHHYRPMSLAAQNHACEGGWRVDRANATSLLAMLVLRQHGKPAVPGSYVELDGPETEEFSRLFSRTTQKTADLVEENWPAIQRVAAALLSRPGLTEDDIDALIAAHDN</sequence>
<dbReference type="SUPFAM" id="SSF140990">
    <property type="entry name" value="FtsH protease domain-like"/>
    <property type="match status" value="1"/>
</dbReference>
<gene>
    <name evidence="1" type="ORF">B2M20_05260</name>
</gene>
<name>A0A1V4I0S0_NITVU</name>
<dbReference type="OrthoDB" id="448792at2"/>
<dbReference type="GO" id="GO:0006508">
    <property type="term" value="P:proteolysis"/>
    <property type="evidence" value="ECO:0007669"/>
    <property type="project" value="InterPro"/>
</dbReference>
<dbReference type="AlphaFoldDB" id="A0A1V4I0S0"/>
<organism evidence="1 2">
    <name type="scientific">Nitrobacter vulgaris</name>
    <dbReference type="NCBI Taxonomy" id="29421"/>
    <lineage>
        <taxon>Bacteria</taxon>
        <taxon>Pseudomonadati</taxon>
        <taxon>Pseudomonadota</taxon>
        <taxon>Alphaproteobacteria</taxon>
        <taxon>Hyphomicrobiales</taxon>
        <taxon>Nitrobacteraceae</taxon>
        <taxon>Nitrobacter</taxon>
    </lineage>
</organism>
<proteinExistence type="predicted"/>
<evidence type="ECO:0008006" key="3">
    <source>
        <dbReference type="Google" id="ProtNLM"/>
    </source>
</evidence>
<keyword evidence="2" id="KW-1185">Reference proteome</keyword>
<dbReference type="Gene3D" id="1.20.58.760">
    <property type="entry name" value="Peptidase M41"/>
    <property type="match status" value="1"/>
</dbReference>